<dbReference type="GO" id="GO:0016765">
    <property type="term" value="F:transferase activity, transferring alkyl or aryl (other than methyl) groups"/>
    <property type="evidence" value="ECO:0007669"/>
    <property type="project" value="InterPro"/>
</dbReference>
<keyword evidence="2 5" id="KW-0812">Transmembrane</keyword>
<feature type="transmembrane region" description="Helical" evidence="5">
    <location>
        <begin position="246"/>
        <end position="267"/>
    </location>
</feature>
<dbReference type="InterPro" id="IPR000537">
    <property type="entry name" value="UbiA_prenyltransferase"/>
</dbReference>
<feature type="transmembrane region" description="Helical" evidence="5">
    <location>
        <begin position="273"/>
        <end position="290"/>
    </location>
</feature>
<evidence type="ECO:0000256" key="4">
    <source>
        <dbReference type="ARBA" id="ARBA00023136"/>
    </source>
</evidence>
<evidence type="ECO:0000256" key="1">
    <source>
        <dbReference type="ARBA" id="ARBA00004141"/>
    </source>
</evidence>
<sequence>MTSKREGQEQGQPEMSKTSLDITTPGLFHGLYTLWLFPVTEFYSAIIPCSLFAVSYLLSVRSSTADSIPDFTTVLASTPKAVIWMWFNLLSFTISNQRLAGSILEDSINKSWRPLPSKRISADGARRLLLMFAIPATLLVSLLWGAGLEETIFTTFCQYMYNDLAGADEHWAIRALLNAVILGGWNLGCSRILTRDLGLTLNTKIYQWLQISSLAIFSTVHLADFRDQDGDQKTGRRTIPIEWGDGPARYITSLVVLIWSLICPVYWSARLGPILMTVTIGTIISSRLLVYRNKAADRLTWKLWGVWIISLYTTPLFQCCNEV</sequence>
<dbReference type="Pfam" id="PF01040">
    <property type="entry name" value="UbiA"/>
    <property type="match status" value="1"/>
</dbReference>
<organism evidence="6 7">
    <name type="scientific">Cronartium quercuum f. sp. fusiforme G11</name>
    <dbReference type="NCBI Taxonomy" id="708437"/>
    <lineage>
        <taxon>Eukaryota</taxon>
        <taxon>Fungi</taxon>
        <taxon>Dikarya</taxon>
        <taxon>Basidiomycota</taxon>
        <taxon>Pucciniomycotina</taxon>
        <taxon>Pucciniomycetes</taxon>
        <taxon>Pucciniales</taxon>
        <taxon>Coleosporiaceae</taxon>
        <taxon>Cronartium</taxon>
    </lineage>
</organism>
<dbReference type="GO" id="GO:0016020">
    <property type="term" value="C:membrane"/>
    <property type="evidence" value="ECO:0007669"/>
    <property type="project" value="UniProtKB-SubCell"/>
</dbReference>
<evidence type="ECO:0000256" key="3">
    <source>
        <dbReference type="ARBA" id="ARBA00022989"/>
    </source>
</evidence>
<feature type="transmembrane region" description="Helical" evidence="5">
    <location>
        <begin position="128"/>
        <end position="146"/>
    </location>
</feature>
<comment type="caution">
    <text evidence="6">The sequence shown here is derived from an EMBL/GenBank/DDBJ whole genome shotgun (WGS) entry which is preliminary data.</text>
</comment>
<evidence type="ECO:0000256" key="5">
    <source>
        <dbReference type="SAM" id="Phobius"/>
    </source>
</evidence>
<keyword evidence="7" id="KW-1185">Reference proteome</keyword>
<comment type="subcellular location">
    <subcellularLocation>
        <location evidence="1">Membrane</location>
        <topology evidence="1">Multi-pass membrane protein</topology>
    </subcellularLocation>
</comment>
<dbReference type="Proteomes" id="UP000886653">
    <property type="component" value="Unassembled WGS sequence"/>
</dbReference>
<dbReference type="EMBL" id="MU167221">
    <property type="protein sequence ID" value="KAG0150250.1"/>
    <property type="molecule type" value="Genomic_DNA"/>
</dbReference>
<evidence type="ECO:0000313" key="6">
    <source>
        <dbReference type="EMBL" id="KAG0150250.1"/>
    </source>
</evidence>
<protein>
    <submittedName>
        <fullName evidence="6">Uncharacterized protein</fullName>
    </submittedName>
</protein>
<proteinExistence type="predicted"/>
<feature type="transmembrane region" description="Helical" evidence="5">
    <location>
        <begin position="35"/>
        <end position="58"/>
    </location>
</feature>
<dbReference type="AlphaFoldDB" id="A0A9P6TFZ9"/>
<keyword evidence="3 5" id="KW-1133">Transmembrane helix</keyword>
<gene>
    <name evidence="6" type="ORF">CROQUDRAFT_652683</name>
</gene>
<name>A0A9P6TFZ9_9BASI</name>
<evidence type="ECO:0000313" key="7">
    <source>
        <dbReference type="Proteomes" id="UP000886653"/>
    </source>
</evidence>
<dbReference type="CDD" id="cd13965">
    <property type="entry name" value="PT_UbiA_3"/>
    <property type="match status" value="1"/>
</dbReference>
<dbReference type="PANTHER" id="PTHR42723">
    <property type="entry name" value="CHLOROPHYLL SYNTHASE"/>
    <property type="match status" value="1"/>
</dbReference>
<dbReference type="OrthoDB" id="434972at2759"/>
<evidence type="ECO:0000256" key="2">
    <source>
        <dbReference type="ARBA" id="ARBA00022692"/>
    </source>
</evidence>
<dbReference type="PANTHER" id="PTHR42723:SF1">
    <property type="entry name" value="CHLOROPHYLL SYNTHASE, CHLOROPLASTIC"/>
    <property type="match status" value="1"/>
</dbReference>
<dbReference type="InterPro" id="IPR050475">
    <property type="entry name" value="Prenyltransferase_related"/>
</dbReference>
<keyword evidence="4 5" id="KW-0472">Membrane</keyword>
<accession>A0A9P6TFZ9</accession>
<reference evidence="6" key="1">
    <citation type="submission" date="2013-11" db="EMBL/GenBank/DDBJ databases">
        <title>Genome sequence of the fusiform rust pathogen reveals effectors for host alternation and coevolution with pine.</title>
        <authorList>
            <consortium name="DOE Joint Genome Institute"/>
            <person name="Smith K."/>
            <person name="Pendleton A."/>
            <person name="Kubisiak T."/>
            <person name="Anderson C."/>
            <person name="Salamov A."/>
            <person name="Aerts A."/>
            <person name="Riley R."/>
            <person name="Clum A."/>
            <person name="Lindquist E."/>
            <person name="Ence D."/>
            <person name="Campbell M."/>
            <person name="Kronenberg Z."/>
            <person name="Feau N."/>
            <person name="Dhillon B."/>
            <person name="Hamelin R."/>
            <person name="Burleigh J."/>
            <person name="Smith J."/>
            <person name="Yandell M."/>
            <person name="Nelson C."/>
            <person name="Grigoriev I."/>
            <person name="Davis J."/>
        </authorList>
    </citation>
    <scope>NUCLEOTIDE SEQUENCE</scope>
    <source>
        <strain evidence="6">G11</strain>
    </source>
</reference>